<dbReference type="Gene3D" id="1.25.40.290">
    <property type="entry name" value="ARM repeat domains"/>
    <property type="match status" value="1"/>
</dbReference>
<evidence type="ECO:0000313" key="2">
    <source>
        <dbReference type="Proteomes" id="UP000680866"/>
    </source>
</evidence>
<gene>
    <name evidence="1" type="ORF">Prubr_02180</name>
</gene>
<dbReference type="PANTHER" id="PTHR34070">
    <property type="entry name" value="ARMADILLO-TYPE FOLD"/>
    <property type="match status" value="1"/>
</dbReference>
<dbReference type="KEGG" id="pry:Prubr_02180"/>
<dbReference type="PANTHER" id="PTHR34070:SF1">
    <property type="entry name" value="DNA ALKYLATION REPAIR PROTEIN"/>
    <property type="match status" value="1"/>
</dbReference>
<dbReference type="RefSeq" id="WP_212820733.1">
    <property type="nucleotide sequence ID" value="NZ_AP023359.1"/>
</dbReference>
<dbReference type="SUPFAM" id="SSF48371">
    <property type="entry name" value="ARM repeat"/>
    <property type="match status" value="1"/>
</dbReference>
<protein>
    <recommendedName>
        <fullName evidence="3">DNA alkylation repair protein</fullName>
    </recommendedName>
</protein>
<keyword evidence="2" id="KW-1185">Reference proteome</keyword>
<proteinExistence type="predicted"/>
<sequence length="231" mass="25854">MVDVAPPLAAAVLDRLTTVFGAAADPARGAGMAAYMRDRFPFLGIQAPARTALGRQVLAGLGRPTEEDLRAVAVGCWALPEREYQYFACDWLRRHARICSADFLSTARWLVTTRSWWDTVDPLAVHLVGRLVATHPELVPAMDDWVGDDDPWLVRTAILHQLSYRETTDAGRLFRYCVRQAGHPDFFVRKAIGWALREHSRTDPEAVRAFVAAHRARLAPLSVREALRNIT</sequence>
<reference evidence="1" key="1">
    <citation type="submission" date="2020-08" db="EMBL/GenBank/DDBJ databases">
        <title>Whole genome shotgun sequence of Polymorphospora rubra NBRC 101157.</title>
        <authorList>
            <person name="Komaki H."/>
            <person name="Tamura T."/>
        </authorList>
    </citation>
    <scope>NUCLEOTIDE SEQUENCE</scope>
    <source>
        <strain evidence="1">NBRC 101157</strain>
    </source>
</reference>
<dbReference type="InterPro" id="IPR014825">
    <property type="entry name" value="DNA_alkylation"/>
</dbReference>
<dbReference type="AlphaFoldDB" id="A0A810MPN2"/>
<accession>A0A810MPN2</accession>
<dbReference type="Pfam" id="PF08713">
    <property type="entry name" value="DNA_alkylation"/>
    <property type="match status" value="1"/>
</dbReference>
<organism evidence="1 2">
    <name type="scientific">Polymorphospora rubra</name>
    <dbReference type="NCBI Taxonomy" id="338584"/>
    <lineage>
        <taxon>Bacteria</taxon>
        <taxon>Bacillati</taxon>
        <taxon>Actinomycetota</taxon>
        <taxon>Actinomycetes</taxon>
        <taxon>Micromonosporales</taxon>
        <taxon>Micromonosporaceae</taxon>
        <taxon>Polymorphospora</taxon>
    </lineage>
</organism>
<dbReference type="EMBL" id="AP023359">
    <property type="protein sequence ID" value="BCJ63197.1"/>
    <property type="molecule type" value="Genomic_DNA"/>
</dbReference>
<name>A0A810MPN2_9ACTN</name>
<dbReference type="InterPro" id="IPR016024">
    <property type="entry name" value="ARM-type_fold"/>
</dbReference>
<evidence type="ECO:0008006" key="3">
    <source>
        <dbReference type="Google" id="ProtNLM"/>
    </source>
</evidence>
<dbReference type="CDD" id="cd07064">
    <property type="entry name" value="AlkD_like_1"/>
    <property type="match status" value="1"/>
</dbReference>
<dbReference type="Gene3D" id="1.20.1660.10">
    <property type="entry name" value="Hypothetical protein (EF3068)"/>
    <property type="match status" value="1"/>
</dbReference>
<dbReference type="Proteomes" id="UP000680866">
    <property type="component" value="Chromosome"/>
</dbReference>
<evidence type="ECO:0000313" key="1">
    <source>
        <dbReference type="EMBL" id="BCJ63197.1"/>
    </source>
</evidence>